<name>A0ABT0KH35_9GAMM</name>
<dbReference type="EMBL" id="JAGQDC010000021">
    <property type="protein sequence ID" value="MCL1031329.1"/>
    <property type="molecule type" value="Genomic_DNA"/>
</dbReference>
<proteinExistence type="predicted"/>
<keyword evidence="2" id="KW-1185">Reference proteome</keyword>
<sequence length="81" mass="8873">MAELTAEEAKWVKQVNALLKKCPSKRIGFYTIGDDCVGLYDTDYQDEIDAADVDLVPALNKTGHGFSEDIYFPNAVQGVCG</sequence>
<accession>A0ABT0KH35</accession>
<organism evidence="1 2">
    <name type="scientific">Serratia silvae</name>
    <dbReference type="NCBI Taxonomy" id="2824122"/>
    <lineage>
        <taxon>Bacteria</taxon>
        <taxon>Pseudomonadati</taxon>
        <taxon>Pseudomonadota</taxon>
        <taxon>Gammaproteobacteria</taxon>
        <taxon>Enterobacterales</taxon>
        <taxon>Yersiniaceae</taxon>
        <taxon>Serratia</taxon>
    </lineage>
</organism>
<gene>
    <name evidence="1" type="ORF">KAJ71_20245</name>
</gene>
<reference evidence="1" key="1">
    <citation type="submission" date="2021-04" db="EMBL/GenBank/DDBJ databases">
        <title>Genome sequence of Serratia sp. arafor3.</title>
        <authorList>
            <person name="Besaury L."/>
        </authorList>
    </citation>
    <scope>NUCLEOTIDE SEQUENCE</scope>
    <source>
        <strain evidence="1">Arafor3</strain>
    </source>
</reference>
<evidence type="ECO:0000313" key="1">
    <source>
        <dbReference type="EMBL" id="MCL1031329.1"/>
    </source>
</evidence>
<dbReference type="RefSeq" id="WP_248947329.1">
    <property type="nucleotide sequence ID" value="NZ_CBCSGY010000016.1"/>
</dbReference>
<evidence type="ECO:0000313" key="2">
    <source>
        <dbReference type="Proteomes" id="UP001165275"/>
    </source>
</evidence>
<protein>
    <submittedName>
        <fullName evidence="1">Uncharacterized protein</fullName>
    </submittedName>
</protein>
<dbReference type="Proteomes" id="UP001165275">
    <property type="component" value="Unassembled WGS sequence"/>
</dbReference>
<comment type="caution">
    <text evidence="1">The sequence shown here is derived from an EMBL/GenBank/DDBJ whole genome shotgun (WGS) entry which is preliminary data.</text>
</comment>